<accession>Q9YBL7</accession>
<keyword evidence="8" id="KW-1185">Reference proteome</keyword>
<dbReference type="Gene3D" id="1.10.3720.10">
    <property type="entry name" value="MetI-like"/>
    <property type="match status" value="1"/>
</dbReference>
<feature type="transmembrane region" description="Helical" evidence="5">
    <location>
        <begin position="365"/>
        <end position="390"/>
    </location>
</feature>
<comment type="similarity">
    <text evidence="5">Belongs to the binding-protein-dependent transport system permease family.</text>
</comment>
<dbReference type="GO" id="GO:0005886">
    <property type="term" value="C:plasma membrane"/>
    <property type="evidence" value="ECO:0007669"/>
    <property type="project" value="UniProtKB-SubCell"/>
</dbReference>
<keyword evidence="4 5" id="KW-0472">Membrane</keyword>
<evidence type="ECO:0000259" key="6">
    <source>
        <dbReference type="PROSITE" id="PS50928"/>
    </source>
</evidence>
<organism evidence="7 8">
    <name type="scientific">Aeropyrum pernix (strain ATCC 700893 / DSM 11879 / JCM 9820 / NBRC 100138 / K1)</name>
    <dbReference type="NCBI Taxonomy" id="272557"/>
    <lineage>
        <taxon>Archaea</taxon>
        <taxon>Thermoproteota</taxon>
        <taxon>Thermoprotei</taxon>
        <taxon>Desulfurococcales</taxon>
        <taxon>Desulfurococcaceae</taxon>
        <taxon>Aeropyrum</taxon>
    </lineage>
</organism>
<dbReference type="KEGG" id="ape:APE_1581.1"/>
<dbReference type="EnsemblBacteria" id="BAA80581">
    <property type="protein sequence ID" value="BAA80581"/>
    <property type="gene ID" value="APE_1581.1"/>
</dbReference>
<keyword evidence="3 5" id="KW-1133">Transmembrane helix</keyword>
<dbReference type="PANTHER" id="PTHR43839">
    <property type="entry name" value="OPPC IN A BINDING PROTEIN-DEPENDENT TRANSPORT SYSTEM"/>
    <property type="match status" value="1"/>
</dbReference>
<feature type="transmembrane region" description="Helical" evidence="5">
    <location>
        <begin position="495"/>
        <end position="515"/>
    </location>
</feature>
<feature type="transmembrane region" description="Helical" evidence="5">
    <location>
        <begin position="20"/>
        <end position="41"/>
    </location>
</feature>
<evidence type="ECO:0000256" key="5">
    <source>
        <dbReference type="RuleBase" id="RU363032"/>
    </source>
</evidence>
<keyword evidence="5" id="KW-0813">Transport</keyword>
<evidence type="ECO:0000313" key="7">
    <source>
        <dbReference type="EMBL" id="BAA80581.2"/>
    </source>
</evidence>
<dbReference type="SUPFAM" id="SSF161098">
    <property type="entry name" value="MetI-like"/>
    <property type="match status" value="1"/>
</dbReference>
<dbReference type="PROSITE" id="PS50928">
    <property type="entry name" value="ABC_TM1"/>
    <property type="match status" value="1"/>
</dbReference>
<keyword evidence="2 5" id="KW-0812">Transmembrane</keyword>
<dbReference type="AlphaFoldDB" id="Q9YBL7"/>
<dbReference type="Pfam" id="PF00528">
    <property type="entry name" value="BPD_transp_1"/>
    <property type="match status" value="1"/>
</dbReference>
<dbReference type="GeneID" id="1446110"/>
<dbReference type="EMBL" id="BA000002">
    <property type="protein sequence ID" value="BAA80581.2"/>
    <property type="molecule type" value="Genomic_DNA"/>
</dbReference>
<comment type="subcellular location">
    <subcellularLocation>
        <location evidence="5">Cell membrane</location>
        <topology evidence="5">Multi-pass membrane protein</topology>
    </subcellularLocation>
    <subcellularLocation>
        <location evidence="1">Membrane</location>
        <topology evidence="1">Multi-pass membrane protein</topology>
    </subcellularLocation>
</comment>
<feature type="transmembrane region" description="Helical" evidence="5">
    <location>
        <begin position="319"/>
        <end position="345"/>
    </location>
</feature>
<dbReference type="InterPro" id="IPR000515">
    <property type="entry name" value="MetI-like"/>
</dbReference>
<gene>
    <name evidence="7" type="ordered locus">APE_1581.1</name>
</gene>
<sequence length="521" mass="57204">MSLTAESVKGFFREYLRYPIGIVGLILFVILLFMAVSFEIYGDQEAIRNWFTNTQYFEDYPKTVPPCWFEELRGRNPTPTLVLKADDPETSQLLAEKLRASVVRGDEGYVRLIINMEFDVTGNKPPVDVYSTLFMAYNVTEGFMYVEKIYLERPDGSEFVFVEKKEGPQLPVVGGLPAQLQQPGVRIDSVFPGMPLKKLKGSSVSFSLKSMATSQSLLQRFVIPSLQEQGVDVSQVGFGNIATNLYKAIFSTDPVNSLVTGSFDVLNGTYRLNIIFLAQEAEIDVQPEKLVVKGSCYGLLGTDDQGRDLFQGLLYGTRWALIVGLLTSAITVVFGSLYGIVSGYLGGIADEVMLRFAQIIYSLPALPLLILFAAIIGGNIWVIIFLIVAFSWPGIAFVTRSMAFQIKSEPYVEAAIASGAGTVRIVLLYLAPQVLPYMFASMALSVPGAVIAEASLSFLNLGDPDLVTWGKILFEAQDAGAALNGYWWWVIPPGLAIAVVGMTFVFIGNALDAILNPKLKR</sequence>
<dbReference type="CDD" id="cd06261">
    <property type="entry name" value="TM_PBP2"/>
    <property type="match status" value="1"/>
</dbReference>
<evidence type="ECO:0000313" key="8">
    <source>
        <dbReference type="Proteomes" id="UP000002518"/>
    </source>
</evidence>
<dbReference type="InterPro" id="IPR035906">
    <property type="entry name" value="MetI-like_sf"/>
</dbReference>
<evidence type="ECO:0000256" key="4">
    <source>
        <dbReference type="ARBA" id="ARBA00023136"/>
    </source>
</evidence>
<protein>
    <submittedName>
        <fullName evidence="7">Oligopeptide ABC transporter, permease protein</fullName>
    </submittedName>
</protein>
<feature type="transmembrane region" description="Helical" evidence="5">
    <location>
        <begin position="437"/>
        <end position="460"/>
    </location>
</feature>
<dbReference type="GO" id="GO:0055085">
    <property type="term" value="P:transmembrane transport"/>
    <property type="evidence" value="ECO:0007669"/>
    <property type="project" value="InterPro"/>
</dbReference>
<name>Q9YBL7_AERPE</name>
<evidence type="ECO:0000256" key="2">
    <source>
        <dbReference type="ARBA" id="ARBA00022692"/>
    </source>
</evidence>
<evidence type="ECO:0000256" key="1">
    <source>
        <dbReference type="ARBA" id="ARBA00004141"/>
    </source>
</evidence>
<proteinExistence type="inferred from homology"/>
<dbReference type="Proteomes" id="UP000002518">
    <property type="component" value="Chromosome"/>
</dbReference>
<reference evidence="7 8" key="1">
    <citation type="journal article" date="1999" name="DNA Res.">
        <title>Complete genome sequence of an aerobic hyper-thermophilic crenarchaeon, Aeropyrum pernix K1.</title>
        <authorList>
            <person name="Kawarabayasi Y."/>
            <person name="Hino Y."/>
            <person name="Horikawa H."/>
            <person name="Yamazaki S."/>
            <person name="Haikawa Y."/>
            <person name="Jin-no K."/>
            <person name="Takahashi M."/>
            <person name="Sekine M."/>
            <person name="Baba S."/>
            <person name="Ankai A."/>
            <person name="Kosugi H."/>
            <person name="Hosoyama A."/>
            <person name="Fukui S."/>
            <person name="Nagai Y."/>
            <person name="Nishijima K."/>
            <person name="Nakazawa H."/>
            <person name="Takamiya M."/>
            <person name="Masuda S."/>
            <person name="Funahashi T."/>
            <person name="Tanaka T."/>
            <person name="Kudoh Y."/>
            <person name="Yamazaki J."/>
            <person name="Kushida N."/>
            <person name="Oguchi A."/>
            <person name="Aoki K."/>
            <person name="Kubota K."/>
            <person name="Nakamura Y."/>
            <person name="Nomura N."/>
            <person name="Sako Y."/>
            <person name="Kikuchi H."/>
        </authorList>
    </citation>
    <scope>NUCLEOTIDE SEQUENCE [LARGE SCALE GENOMIC DNA]</scope>
    <source>
        <strain evidence="8">ATCC 700893 / DSM 11879 / JCM 9820 / NBRC 100138 / K1</strain>
    </source>
</reference>
<dbReference type="RefSeq" id="WP_010866463.1">
    <property type="nucleotide sequence ID" value="NC_000854.2"/>
</dbReference>
<dbReference type="PANTHER" id="PTHR43839:SF1">
    <property type="entry name" value="OPPC IN A BINDING PROTEIN-DEPENDENT TRANSPORT SYSTEM"/>
    <property type="match status" value="1"/>
</dbReference>
<dbReference type="STRING" id="272557.APE_1581.1"/>
<feature type="domain" description="ABC transmembrane type-1" evidence="6">
    <location>
        <begin position="317"/>
        <end position="508"/>
    </location>
</feature>
<evidence type="ECO:0000256" key="3">
    <source>
        <dbReference type="ARBA" id="ARBA00022989"/>
    </source>
</evidence>
<dbReference type="eggNOG" id="arCOG00749">
    <property type="taxonomic scope" value="Archaea"/>
</dbReference>
<dbReference type="PIR" id="H72536">
    <property type="entry name" value="H72536"/>
</dbReference>